<evidence type="ECO:0000256" key="7">
    <source>
        <dbReference type="ARBA" id="ARBA00023237"/>
    </source>
</evidence>
<dbReference type="PANTHER" id="PTHR35093:SF8">
    <property type="entry name" value="OUTER MEMBRANE PROTEIN NMB0088-RELATED"/>
    <property type="match status" value="1"/>
</dbReference>
<proteinExistence type="inferred from homology"/>
<evidence type="ECO:0000313" key="9">
    <source>
        <dbReference type="Proteomes" id="UP000176037"/>
    </source>
</evidence>
<protein>
    <recommendedName>
        <fullName evidence="10">Long-chain fatty acid transporter</fullName>
    </recommendedName>
</protein>
<dbReference type="InterPro" id="IPR005017">
    <property type="entry name" value="OMPP1/FadL/TodX"/>
</dbReference>
<dbReference type="AlphaFoldDB" id="A0A1E8FKG2"/>
<keyword evidence="9" id="KW-1185">Reference proteome</keyword>
<name>A0A1E8FKG2_9ALTE</name>
<keyword evidence="5" id="KW-0732">Signal</keyword>
<keyword evidence="7" id="KW-0998">Cell outer membrane</keyword>
<dbReference type="GO" id="GO:0009279">
    <property type="term" value="C:cell outer membrane"/>
    <property type="evidence" value="ECO:0007669"/>
    <property type="project" value="UniProtKB-SubCell"/>
</dbReference>
<accession>A0A1E8FKG2</accession>
<dbReference type="EMBL" id="MJIC01000004">
    <property type="protein sequence ID" value="OFI35923.1"/>
    <property type="molecule type" value="Genomic_DNA"/>
</dbReference>
<evidence type="ECO:0008006" key="10">
    <source>
        <dbReference type="Google" id="ProtNLM"/>
    </source>
</evidence>
<evidence type="ECO:0000256" key="3">
    <source>
        <dbReference type="ARBA" id="ARBA00022452"/>
    </source>
</evidence>
<evidence type="ECO:0000256" key="4">
    <source>
        <dbReference type="ARBA" id="ARBA00022692"/>
    </source>
</evidence>
<evidence type="ECO:0000256" key="6">
    <source>
        <dbReference type="ARBA" id="ARBA00023136"/>
    </source>
</evidence>
<keyword evidence="4" id="KW-0812">Transmembrane</keyword>
<dbReference type="GO" id="GO:0015483">
    <property type="term" value="F:long-chain fatty acid transporting porin activity"/>
    <property type="evidence" value="ECO:0007669"/>
    <property type="project" value="TreeGrafter"/>
</dbReference>
<organism evidence="8 9">
    <name type="scientific">Alteromonas lipolytica</name>
    <dbReference type="NCBI Taxonomy" id="1856405"/>
    <lineage>
        <taxon>Bacteria</taxon>
        <taxon>Pseudomonadati</taxon>
        <taxon>Pseudomonadota</taxon>
        <taxon>Gammaproteobacteria</taxon>
        <taxon>Alteromonadales</taxon>
        <taxon>Alteromonadaceae</taxon>
        <taxon>Alteromonas/Salinimonas group</taxon>
        <taxon>Alteromonas</taxon>
    </lineage>
</organism>
<dbReference type="Pfam" id="PF03349">
    <property type="entry name" value="Toluene_X"/>
    <property type="match status" value="1"/>
</dbReference>
<dbReference type="Proteomes" id="UP000176037">
    <property type="component" value="Unassembled WGS sequence"/>
</dbReference>
<dbReference type="STRING" id="1856405.BFC17_09545"/>
<reference evidence="8 9" key="1">
    <citation type="submission" date="2016-09" db="EMBL/GenBank/DDBJ databases">
        <title>Alteromonas lipolytica, a new species isolated from sea water.</title>
        <authorList>
            <person name="Wu Y.-H."/>
            <person name="Cheng H."/>
            <person name="Xu X.-W."/>
        </authorList>
    </citation>
    <scope>NUCLEOTIDE SEQUENCE [LARGE SCALE GENOMIC DNA]</scope>
    <source>
        <strain evidence="8 9">JW12</strain>
    </source>
</reference>
<evidence type="ECO:0000313" key="8">
    <source>
        <dbReference type="EMBL" id="OFI35923.1"/>
    </source>
</evidence>
<gene>
    <name evidence="8" type="ORF">BFC17_09545</name>
</gene>
<dbReference type="PANTHER" id="PTHR35093">
    <property type="entry name" value="OUTER MEMBRANE PROTEIN NMB0088-RELATED"/>
    <property type="match status" value="1"/>
</dbReference>
<evidence type="ECO:0000256" key="2">
    <source>
        <dbReference type="ARBA" id="ARBA00008163"/>
    </source>
</evidence>
<keyword evidence="3" id="KW-1134">Transmembrane beta strand</keyword>
<sequence length="433" mass="47800">MIFASSAVHADQYHYGNLLVGGKAIGFGGAYASIADDLSAMHYNPAGLAFQKATKSASVNTLAFEDTEFLGVFTDGSDLKRSSFSVVPGFIGLSSQNNKLSYGTFFTVLDFSQERSTSEATYTMEIQQIPQDVVEFVDYDLDSAGYKIGGSLAYELSDSLSVGFTLSFIYKDLITSQGSGGIYTLPAEYGGTSTGFNARQRITEEQYLVEPTLGLLWKSNLINIGLTYSHQISFHREFESSSRITAPMVLAMNPYATSATMFLSTSNNKQKYPHQFSLGVSKEFERVTLSAQVDYYTSVDDLSYQEAIPLADTLNLQTVTNYSVGLEFKLTADSAVQVAFFTDNSNGDIDTNEAYQRVEDIDINGVSIAYKSKVYDYPYRVGFYVKEGSGNVRYSDVRFVESVFGFPLYPPNDTQDISRAKKHAFVLFASMDF</sequence>
<evidence type="ECO:0000256" key="5">
    <source>
        <dbReference type="ARBA" id="ARBA00022729"/>
    </source>
</evidence>
<comment type="similarity">
    <text evidence="2">Belongs to the OmpP1/FadL family.</text>
</comment>
<comment type="caution">
    <text evidence="8">The sequence shown here is derived from an EMBL/GenBank/DDBJ whole genome shotgun (WGS) entry which is preliminary data.</text>
</comment>
<dbReference type="Gene3D" id="2.40.160.60">
    <property type="entry name" value="Outer membrane protein transport protein (OMPP1/FadL/TodX)"/>
    <property type="match status" value="1"/>
</dbReference>
<dbReference type="SUPFAM" id="SSF56935">
    <property type="entry name" value="Porins"/>
    <property type="match status" value="1"/>
</dbReference>
<evidence type="ECO:0000256" key="1">
    <source>
        <dbReference type="ARBA" id="ARBA00004571"/>
    </source>
</evidence>
<comment type="subcellular location">
    <subcellularLocation>
        <location evidence="1">Cell outer membrane</location>
        <topology evidence="1">Multi-pass membrane protein</topology>
    </subcellularLocation>
</comment>
<keyword evidence="6" id="KW-0472">Membrane</keyword>